<sequence>MISLYLRSQSSLFCRRVPISRRVISNTTHRGICTTGLTRVRISRPVISNTTQRGICTTGLT</sequence>
<proteinExistence type="predicted"/>
<dbReference type="Proteomes" id="UP000036681">
    <property type="component" value="Unplaced"/>
</dbReference>
<dbReference type="AlphaFoldDB" id="A0A0M3IXS4"/>
<keyword evidence="1" id="KW-1185">Reference proteome</keyword>
<accession>A0A0M3IXS4</accession>
<name>A0A0M3IXS4_ASCLU</name>
<evidence type="ECO:0000313" key="2">
    <source>
        <dbReference type="WBParaSite" id="ALUE_0002355201-mRNA-1"/>
    </source>
</evidence>
<evidence type="ECO:0000313" key="1">
    <source>
        <dbReference type="Proteomes" id="UP000036681"/>
    </source>
</evidence>
<protein>
    <submittedName>
        <fullName evidence="2">Uncharacterized protein</fullName>
    </submittedName>
</protein>
<dbReference type="WBParaSite" id="ALUE_0002355201-mRNA-1">
    <property type="protein sequence ID" value="ALUE_0002355201-mRNA-1"/>
    <property type="gene ID" value="ALUE_0002355201"/>
</dbReference>
<organism evidence="1 2">
    <name type="scientific">Ascaris lumbricoides</name>
    <name type="common">Giant roundworm</name>
    <dbReference type="NCBI Taxonomy" id="6252"/>
    <lineage>
        <taxon>Eukaryota</taxon>
        <taxon>Metazoa</taxon>
        <taxon>Ecdysozoa</taxon>
        <taxon>Nematoda</taxon>
        <taxon>Chromadorea</taxon>
        <taxon>Rhabditida</taxon>
        <taxon>Spirurina</taxon>
        <taxon>Ascaridomorpha</taxon>
        <taxon>Ascaridoidea</taxon>
        <taxon>Ascarididae</taxon>
        <taxon>Ascaris</taxon>
    </lineage>
</organism>
<reference evidence="2" key="1">
    <citation type="submission" date="2017-02" db="UniProtKB">
        <authorList>
            <consortium name="WormBaseParasite"/>
        </authorList>
    </citation>
    <scope>IDENTIFICATION</scope>
</reference>